<evidence type="ECO:0000256" key="1">
    <source>
        <dbReference type="ARBA" id="ARBA00022475"/>
    </source>
</evidence>
<evidence type="ECO:0000256" key="4">
    <source>
        <dbReference type="ARBA" id="ARBA00022692"/>
    </source>
</evidence>
<keyword evidence="12" id="KW-1185">Reference proteome</keyword>
<dbReference type="OrthoDB" id="9777124at2"/>
<evidence type="ECO:0000256" key="10">
    <source>
        <dbReference type="HAMAP-Rule" id="MF_01043"/>
    </source>
</evidence>
<evidence type="ECO:0000313" key="11">
    <source>
        <dbReference type="EMBL" id="ACB85203.1"/>
    </source>
</evidence>
<dbReference type="Pfam" id="PF02660">
    <property type="entry name" value="G3P_acyltransf"/>
    <property type="match status" value="1"/>
</dbReference>
<evidence type="ECO:0000313" key="12">
    <source>
        <dbReference type="Proteomes" id="UP000001683"/>
    </source>
</evidence>
<dbReference type="NCBIfam" id="TIGR00023">
    <property type="entry name" value="glycerol-3-phosphate 1-O-acyltransferase PlsY"/>
    <property type="match status" value="1"/>
</dbReference>
<name>B2A4M8_NATTJ</name>
<dbReference type="AlphaFoldDB" id="B2A4M8"/>
<evidence type="ECO:0000256" key="2">
    <source>
        <dbReference type="ARBA" id="ARBA00022516"/>
    </source>
</evidence>
<dbReference type="EMBL" id="CP001034">
    <property type="protein sequence ID" value="ACB85203.1"/>
    <property type="molecule type" value="Genomic_DNA"/>
</dbReference>
<keyword evidence="5 10" id="KW-1133">Transmembrane helix</keyword>
<keyword evidence="6 10" id="KW-0443">Lipid metabolism</keyword>
<comment type="subcellular location">
    <subcellularLocation>
        <location evidence="10">Cell membrane</location>
        <topology evidence="10">Multi-pass membrane protein</topology>
    </subcellularLocation>
</comment>
<dbReference type="Proteomes" id="UP000001683">
    <property type="component" value="Chromosome"/>
</dbReference>
<reference evidence="11 12" key="1">
    <citation type="submission" date="2008-04" db="EMBL/GenBank/DDBJ databases">
        <title>Complete sequence of chromosome of Natranaerobius thermophilus JW/NM-WN-LF.</title>
        <authorList>
            <consortium name="US DOE Joint Genome Institute"/>
            <person name="Copeland A."/>
            <person name="Lucas S."/>
            <person name="Lapidus A."/>
            <person name="Glavina del Rio T."/>
            <person name="Dalin E."/>
            <person name="Tice H."/>
            <person name="Bruce D."/>
            <person name="Goodwin L."/>
            <person name="Pitluck S."/>
            <person name="Chertkov O."/>
            <person name="Brettin T."/>
            <person name="Detter J.C."/>
            <person name="Han C."/>
            <person name="Kuske C.R."/>
            <person name="Schmutz J."/>
            <person name="Larimer F."/>
            <person name="Land M."/>
            <person name="Hauser L."/>
            <person name="Kyrpides N."/>
            <person name="Lykidis A."/>
            <person name="Mesbah N.M."/>
            <person name="Wiegel J."/>
        </authorList>
    </citation>
    <scope>NUCLEOTIDE SEQUENCE [LARGE SCALE GENOMIC DNA]</scope>
    <source>
        <strain evidence="12">ATCC BAA-1301 / DSM 18059 / JW/NM-WN-LF</strain>
    </source>
</reference>
<dbReference type="UniPathway" id="UPA00085"/>
<keyword evidence="2 10" id="KW-0444">Lipid biosynthesis</keyword>
<evidence type="ECO:0000256" key="6">
    <source>
        <dbReference type="ARBA" id="ARBA00023098"/>
    </source>
</evidence>
<evidence type="ECO:0000256" key="3">
    <source>
        <dbReference type="ARBA" id="ARBA00022679"/>
    </source>
</evidence>
<keyword evidence="7 10" id="KW-0472">Membrane</keyword>
<dbReference type="GO" id="GO:0005886">
    <property type="term" value="C:plasma membrane"/>
    <property type="evidence" value="ECO:0007669"/>
    <property type="project" value="UniProtKB-SubCell"/>
</dbReference>
<dbReference type="PANTHER" id="PTHR30309:SF0">
    <property type="entry name" value="GLYCEROL-3-PHOSPHATE ACYLTRANSFERASE-RELATED"/>
    <property type="match status" value="1"/>
</dbReference>
<dbReference type="RefSeq" id="WP_012448071.1">
    <property type="nucleotide sequence ID" value="NC_010718.1"/>
</dbReference>
<keyword evidence="4 10" id="KW-0812">Transmembrane</keyword>
<dbReference type="EC" id="2.3.1.275" evidence="10"/>
<keyword evidence="9 10" id="KW-1208">Phospholipid metabolism</keyword>
<organism evidence="11 12">
    <name type="scientific">Natranaerobius thermophilus (strain ATCC BAA-1301 / DSM 18059 / JW/NM-WN-LF)</name>
    <dbReference type="NCBI Taxonomy" id="457570"/>
    <lineage>
        <taxon>Bacteria</taxon>
        <taxon>Bacillati</taxon>
        <taxon>Bacillota</taxon>
        <taxon>Clostridia</taxon>
        <taxon>Natranaerobiales</taxon>
        <taxon>Natranaerobiaceae</taxon>
        <taxon>Natranaerobius</taxon>
    </lineage>
</organism>
<comment type="similarity">
    <text evidence="10">Belongs to the PlsY family.</text>
</comment>
<dbReference type="STRING" id="457570.Nther_1629"/>
<dbReference type="InterPro" id="IPR003811">
    <property type="entry name" value="G3P_acylTferase_PlsY"/>
</dbReference>
<feature type="transmembrane region" description="Helical" evidence="10">
    <location>
        <begin position="62"/>
        <end position="87"/>
    </location>
</feature>
<comment type="subunit">
    <text evidence="10">Probably interacts with PlsX.</text>
</comment>
<dbReference type="KEGG" id="nth:Nther_1629"/>
<comment type="caution">
    <text evidence="10">Lacks conserved residue(s) required for the propagation of feature annotation.</text>
</comment>
<dbReference type="PANTHER" id="PTHR30309">
    <property type="entry name" value="INNER MEMBRANE PROTEIN YGIH"/>
    <property type="match status" value="1"/>
</dbReference>
<dbReference type="SMART" id="SM01207">
    <property type="entry name" value="G3P_acyltransf"/>
    <property type="match status" value="1"/>
</dbReference>
<dbReference type="HAMAP" id="MF_01043">
    <property type="entry name" value="PlsY"/>
    <property type="match status" value="1"/>
</dbReference>
<sequence>MWLILLAYLLGSIPGGYIIGKLTQGIDIRNYGSKNAGATNVLRTLGKKEAIMTLIIDGFKGYIIITIAQALELSSLLVVISGIAVIIGHNWPIFFKFHGGRGIATSIGIMVGLSWQVFLTVVLIGVIPIIITKYVSLGSVTGAVIFPFVMYLYGNPIAYVIFAFVMSIMAIIRHIPNIKRLLAGTERKLNEKENANVRENGGE</sequence>
<keyword evidence="3 10" id="KW-0808">Transferase</keyword>
<evidence type="ECO:0000256" key="8">
    <source>
        <dbReference type="ARBA" id="ARBA00023209"/>
    </source>
</evidence>
<evidence type="ECO:0000256" key="9">
    <source>
        <dbReference type="ARBA" id="ARBA00023264"/>
    </source>
</evidence>
<evidence type="ECO:0000256" key="7">
    <source>
        <dbReference type="ARBA" id="ARBA00023136"/>
    </source>
</evidence>
<accession>B2A4M8</accession>
<proteinExistence type="inferred from homology"/>
<keyword evidence="8 10" id="KW-0594">Phospholipid biosynthesis</keyword>
<feature type="transmembrane region" description="Helical" evidence="10">
    <location>
        <begin position="107"/>
        <end position="131"/>
    </location>
</feature>
<evidence type="ECO:0000256" key="5">
    <source>
        <dbReference type="ARBA" id="ARBA00022989"/>
    </source>
</evidence>
<dbReference type="GO" id="GO:0008654">
    <property type="term" value="P:phospholipid biosynthetic process"/>
    <property type="evidence" value="ECO:0007669"/>
    <property type="project" value="UniProtKB-UniRule"/>
</dbReference>
<comment type="function">
    <text evidence="10">Catalyzes the transfer of an acyl group from acyl-phosphate (acyl-PO(4)) to glycerol-3-phosphate (G3P) to form lysophosphatidic acid (LPA). This enzyme utilizes acyl-phosphate as fatty acyl donor, but not acyl-CoA or acyl-ACP.</text>
</comment>
<reference evidence="11 12" key="2">
    <citation type="journal article" date="2011" name="J. Bacteriol.">
        <title>Complete genome sequence of the anaerobic, halophilic alkalithermophile Natranaerobius thermophilus JW/NM-WN-LF.</title>
        <authorList>
            <person name="Zhao B."/>
            <person name="Mesbah N.M."/>
            <person name="Dalin E."/>
            <person name="Goodwin L."/>
            <person name="Nolan M."/>
            <person name="Pitluck S."/>
            <person name="Chertkov O."/>
            <person name="Brettin T.S."/>
            <person name="Han J."/>
            <person name="Larimer F.W."/>
            <person name="Land M.L."/>
            <person name="Hauser L."/>
            <person name="Kyrpides N."/>
            <person name="Wiegel J."/>
        </authorList>
    </citation>
    <scope>NUCLEOTIDE SEQUENCE [LARGE SCALE GENOMIC DNA]</scope>
    <source>
        <strain evidence="12">ATCC BAA-1301 / DSM 18059 / JW/NM-WN-LF</strain>
    </source>
</reference>
<feature type="transmembrane region" description="Helical" evidence="10">
    <location>
        <begin position="151"/>
        <end position="172"/>
    </location>
</feature>
<dbReference type="HOGENOM" id="CLU_081254_7_1_9"/>
<dbReference type="eggNOG" id="COG0344">
    <property type="taxonomic scope" value="Bacteria"/>
</dbReference>
<gene>
    <name evidence="10" type="primary">plsY</name>
    <name evidence="11" type="ordered locus">Nther_1629</name>
</gene>
<comment type="catalytic activity">
    <reaction evidence="10">
        <text>an acyl phosphate + sn-glycerol 3-phosphate = a 1-acyl-sn-glycero-3-phosphate + phosphate</text>
        <dbReference type="Rhea" id="RHEA:34075"/>
        <dbReference type="ChEBI" id="CHEBI:43474"/>
        <dbReference type="ChEBI" id="CHEBI:57597"/>
        <dbReference type="ChEBI" id="CHEBI:57970"/>
        <dbReference type="ChEBI" id="CHEBI:59918"/>
        <dbReference type="EC" id="2.3.1.275"/>
    </reaction>
</comment>
<dbReference type="GO" id="GO:0043772">
    <property type="term" value="F:acyl-phosphate glycerol-3-phosphate acyltransferase activity"/>
    <property type="evidence" value="ECO:0007669"/>
    <property type="project" value="UniProtKB-UniRule"/>
</dbReference>
<comment type="pathway">
    <text evidence="10">Lipid metabolism; phospholipid metabolism.</text>
</comment>
<keyword evidence="1 10" id="KW-1003">Cell membrane</keyword>
<dbReference type="InParanoid" id="B2A4M8"/>
<protein>
    <recommendedName>
        <fullName evidence="10">Glycerol-3-phosphate acyltransferase</fullName>
    </recommendedName>
    <alternativeName>
        <fullName evidence="10">Acyl-PO4 G3P acyltransferase</fullName>
    </alternativeName>
    <alternativeName>
        <fullName evidence="10">Acyl-phosphate--glycerol-3-phosphate acyltransferase</fullName>
    </alternativeName>
    <alternativeName>
        <fullName evidence="10">G3P acyltransferase</fullName>
        <shortName evidence="10">GPAT</shortName>
        <ecNumber evidence="10">2.3.1.275</ecNumber>
    </alternativeName>
    <alternativeName>
        <fullName evidence="10">Lysophosphatidic acid synthase</fullName>
        <shortName evidence="10">LPA synthase</shortName>
    </alternativeName>
</protein>
<dbReference type="FunCoup" id="B2A4M8">
    <property type="interactions" value="221"/>
</dbReference>